<evidence type="ECO:0000313" key="1">
    <source>
        <dbReference type="EMBL" id="WAR02792.1"/>
    </source>
</evidence>
<reference evidence="1" key="1">
    <citation type="submission" date="2022-11" db="EMBL/GenBank/DDBJ databases">
        <title>Centuries of genome instability and evolution in soft-shell clam transmissible cancer (bioRxiv).</title>
        <authorList>
            <person name="Hart S.F.M."/>
            <person name="Yonemitsu M.A."/>
            <person name="Giersch R.M."/>
            <person name="Beal B.F."/>
            <person name="Arriagada G."/>
            <person name="Davis B.W."/>
            <person name="Ostrander E.A."/>
            <person name="Goff S.P."/>
            <person name="Metzger M.J."/>
        </authorList>
    </citation>
    <scope>NUCLEOTIDE SEQUENCE</scope>
    <source>
        <strain evidence="1">MELC-2E11</strain>
        <tissue evidence="1">Siphon/mantle</tissue>
    </source>
</reference>
<organism evidence="1 2">
    <name type="scientific">Mya arenaria</name>
    <name type="common">Soft-shell clam</name>
    <dbReference type="NCBI Taxonomy" id="6604"/>
    <lineage>
        <taxon>Eukaryota</taxon>
        <taxon>Metazoa</taxon>
        <taxon>Spiralia</taxon>
        <taxon>Lophotrochozoa</taxon>
        <taxon>Mollusca</taxon>
        <taxon>Bivalvia</taxon>
        <taxon>Autobranchia</taxon>
        <taxon>Heteroconchia</taxon>
        <taxon>Euheterodonta</taxon>
        <taxon>Imparidentia</taxon>
        <taxon>Neoheterodontei</taxon>
        <taxon>Myida</taxon>
        <taxon>Myoidea</taxon>
        <taxon>Myidae</taxon>
        <taxon>Mya</taxon>
    </lineage>
</organism>
<evidence type="ECO:0000313" key="2">
    <source>
        <dbReference type="Proteomes" id="UP001164746"/>
    </source>
</evidence>
<sequence>MDVVANKDGYDSDANLTQHYSKLLNKNIKNKLFSARKENMFSYKTYFNVYIEQCLYIFVKESDWLLPNFQIDRDFRIIPDLCIDESVKWLPKPVY</sequence>
<protein>
    <submittedName>
        <fullName evidence="1">Uncharacterized protein</fullName>
    </submittedName>
</protein>
<dbReference type="EMBL" id="CP111015">
    <property type="protein sequence ID" value="WAR02792.1"/>
    <property type="molecule type" value="Genomic_DNA"/>
</dbReference>
<gene>
    <name evidence="1" type="ORF">MAR_009350</name>
</gene>
<keyword evidence="2" id="KW-1185">Reference proteome</keyword>
<dbReference type="Proteomes" id="UP001164746">
    <property type="component" value="Chromosome 4"/>
</dbReference>
<accession>A0ABY7E1F3</accession>
<proteinExistence type="predicted"/>
<name>A0ABY7E1F3_MYAAR</name>